<dbReference type="EMBL" id="ACFG01000037">
    <property type="protein sequence ID" value="EEH63287.1"/>
    <property type="molecule type" value="Genomic_DNA"/>
</dbReference>
<evidence type="ECO:0000313" key="2">
    <source>
        <dbReference type="Proteomes" id="UP000010301"/>
    </source>
</evidence>
<organism evidence="1 2">
    <name type="scientific">Gleimia coleocanis DSM 15436</name>
    <dbReference type="NCBI Taxonomy" id="525245"/>
    <lineage>
        <taxon>Bacteria</taxon>
        <taxon>Bacillati</taxon>
        <taxon>Actinomycetota</taxon>
        <taxon>Actinomycetes</taxon>
        <taxon>Actinomycetales</taxon>
        <taxon>Actinomycetaceae</taxon>
        <taxon>Gleimia</taxon>
    </lineage>
</organism>
<keyword evidence="2" id="KW-1185">Reference proteome</keyword>
<sequence>MQQNSSGNFSQKTYPKPLVTCGDKVSGHKLFKTTTPNLFTKLEEVNNNPPSAYVLGGLS</sequence>
<name>C0W273_9ACTO</name>
<reference evidence="1 2" key="1">
    <citation type="submission" date="2009-01" db="EMBL/GenBank/DDBJ databases">
        <authorList>
            <person name="Qin X."/>
            <person name="Bachman B."/>
            <person name="Battles P."/>
            <person name="Bell A."/>
            <person name="Bess C."/>
            <person name="Bickham C."/>
            <person name="Chaboub L."/>
            <person name="Chen D."/>
            <person name="Coyle M."/>
            <person name="Deiros D.R."/>
            <person name="Dinh H."/>
            <person name="Forbes L."/>
            <person name="Fowler G."/>
            <person name="Francisco L."/>
            <person name="Fu Q."/>
            <person name="Gubbala S."/>
            <person name="Hale W."/>
            <person name="Han Y."/>
            <person name="Hemphill L."/>
            <person name="Highlander S.K."/>
            <person name="Hirani K."/>
            <person name="Hogues M."/>
            <person name="Jackson L."/>
            <person name="Jakkamsetti A."/>
            <person name="Javaid M."/>
            <person name="Jiang H."/>
            <person name="Korchina V."/>
            <person name="Kovar C."/>
            <person name="Lara F."/>
            <person name="Lee S."/>
            <person name="Mata R."/>
            <person name="Mathew T."/>
            <person name="Moen C."/>
            <person name="Morales K."/>
            <person name="Munidasa M."/>
            <person name="Nazareth L."/>
            <person name="Ngo R."/>
            <person name="Nguyen L."/>
            <person name="Okwuonu G."/>
            <person name="Ongeri F."/>
            <person name="Patil S."/>
            <person name="Petrosino J."/>
            <person name="Pham C."/>
            <person name="Pham P."/>
            <person name="Pu L.-L."/>
            <person name="Puazo M."/>
            <person name="Raj R."/>
            <person name="Reid J."/>
            <person name="Rouhana J."/>
            <person name="Saada N."/>
            <person name="Shang Y."/>
            <person name="Simmons D."/>
            <person name="Thornton R."/>
            <person name="Warren J."/>
            <person name="Weissenberger G."/>
            <person name="Zhang J."/>
            <person name="Zhang L."/>
            <person name="Zhou C."/>
            <person name="Zhu D."/>
            <person name="Muzny D."/>
            <person name="Worley K."/>
            <person name="Gibbs R."/>
        </authorList>
    </citation>
    <scope>NUCLEOTIDE SEQUENCE [LARGE SCALE GENOMIC DNA]</scope>
    <source>
        <strain evidence="1 2">DSM 15436</strain>
    </source>
</reference>
<comment type="caution">
    <text evidence="1">The sequence shown here is derived from an EMBL/GenBank/DDBJ whole genome shotgun (WGS) entry which is preliminary data.</text>
</comment>
<evidence type="ECO:0000313" key="1">
    <source>
        <dbReference type="EMBL" id="EEH63287.1"/>
    </source>
</evidence>
<protein>
    <submittedName>
        <fullName evidence="1">Uncharacterized protein</fullName>
    </submittedName>
</protein>
<dbReference type="Proteomes" id="UP000010301">
    <property type="component" value="Unassembled WGS sequence"/>
</dbReference>
<dbReference type="AlphaFoldDB" id="C0W273"/>
<dbReference type="HOGENOM" id="CLU_2949742_0_0_11"/>
<accession>C0W273</accession>
<proteinExistence type="predicted"/>
<gene>
    <name evidence="1" type="ORF">HMPREF0044_1526</name>
</gene>